<evidence type="ECO:0000313" key="7">
    <source>
        <dbReference type="Proteomes" id="UP000695562"/>
    </source>
</evidence>
<dbReference type="SMART" id="SM00248">
    <property type="entry name" value="ANK"/>
    <property type="match status" value="13"/>
</dbReference>
<evidence type="ECO:0000256" key="1">
    <source>
        <dbReference type="ARBA" id="ARBA00022737"/>
    </source>
</evidence>
<dbReference type="PANTHER" id="PTHR24123:SF141">
    <property type="entry name" value="ANKYRIN 2, ISOFORM U"/>
    <property type="match status" value="1"/>
</dbReference>
<reference evidence="6" key="1">
    <citation type="submission" date="2020-01" db="EMBL/GenBank/DDBJ databases">
        <title>Development of genomics and gene disruption for Polysphondylium violaceum indicates a role for the polyketide synthase stlB in stalk morphogenesis.</title>
        <authorList>
            <person name="Narita B."/>
            <person name="Kawabe Y."/>
            <person name="Kin K."/>
            <person name="Saito T."/>
            <person name="Gibbs R."/>
            <person name="Kuspa A."/>
            <person name="Muzny D."/>
            <person name="Queller D."/>
            <person name="Richards S."/>
            <person name="Strassman J."/>
            <person name="Sucgang R."/>
            <person name="Worley K."/>
            <person name="Schaap P."/>
        </authorList>
    </citation>
    <scope>NUCLEOTIDE SEQUENCE</scope>
    <source>
        <strain evidence="6">QSvi11</strain>
    </source>
</reference>
<feature type="repeat" description="ANK" evidence="3">
    <location>
        <begin position="538"/>
        <end position="561"/>
    </location>
</feature>
<feature type="repeat" description="ANK" evidence="3">
    <location>
        <begin position="709"/>
        <end position="732"/>
    </location>
</feature>
<feature type="domain" description="Calponin-homology (CH)" evidence="5">
    <location>
        <begin position="37"/>
        <end position="142"/>
    </location>
</feature>
<keyword evidence="7" id="KW-1185">Reference proteome</keyword>
<dbReference type="SUPFAM" id="SSF140860">
    <property type="entry name" value="Pseudo ankyrin repeat-like"/>
    <property type="match status" value="1"/>
</dbReference>
<dbReference type="InterPro" id="IPR003096">
    <property type="entry name" value="SM22_calponin"/>
</dbReference>
<dbReference type="CDD" id="cd00014">
    <property type="entry name" value="CH_SF"/>
    <property type="match status" value="1"/>
</dbReference>
<dbReference type="AlphaFoldDB" id="A0A8J4PUQ8"/>
<keyword evidence="1" id="KW-0677">Repeat</keyword>
<dbReference type="EMBL" id="AJWJ01000171">
    <property type="protein sequence ID" value="KAF2073987.1"/>
    <property type="molecule type" value="Genomic_DNA"/>
</dbReference>
<dbReference type="Pfam" id="PF12796">
    <property type="entry name" value="Ank_2"/>
    <property type="match status" value="3"/>
</dbReference>
<dbReference type="InterPro" id="IPR002110">
    <property type="entry name" value="Ankyrin_rpt"/>
</dbReference>
<feature type="repeat" description="ANK" evidence="3">
    <location>
        <begin position="406"/>
        <end position="438"/>
    </location>
</feature>
<evidence type="ECO:0000313" key="6">
    <source>
        <dbReference type="EMBL" id="KAF2073987.1"/>
    </source>
</evidence>
<dbReference type="Gene3D" id="1.25.40.20">
    <property type="entry name" value="Ankyrin repeat-containing domain"/>
    <property type="match status" value="3"/>
</dbReference>
<dbReference type="InterPro" id="IPR051165">
    <property type="entry name" value="Multifunctional_ANK_Repeat"/>
</dbReference>
<dbReference type="PANTHER" id="PTHR24123">
    <property type="entry name" value="ANKYRIN REPEAT-CONTAINING"/>
    <property type="match status" value="1"/>
</dbReference>
<feature type="repeat" description="ANK" evidence="3">
    <location>
        <begin position="439"/>
        <end position="471"/>
    </location>
</feature>
<dbReference type="PROSITE" id="PS50088">
    <property type="entry name" value="ANK_REPEAT"/>
    <property type="match status" value="11"/>
</dbReference>
<proteinExistence type="predicted"/>
<feature type="repeat" description="ANK" evidence="3">
    <location>
        <begin position="676"/>
        <end position="708"/>
    </location>
</feature>
<dbReference type="Proteomes" id="UP000695562">
    <property type="component" value="Unassembled WGS sequence"/>
</dbReference>
<protein>
    <recommendedName>
        <fullName evidence="5">Calponin-homology (CH) domain-containing protein</fullName>
    </recommendedName>
</protein>
<dbReference type="PRINTS" id="PR00888">
    <property type="entry name" value="SM22CALPONIN"/>
</dbReference>
<dbReference type="OrthoDB" id="17545at2759"/>
<organism evidence="6 7">
    <name type="scientific">Polysphondylium violaceum</name>
    <dbReference type="NCBI Taxonomy" id="133409"/>
    <lineage>
        <taxon>Eukaryota</taxon>
        <taxon>Amoebozoa</taxon>
        <taxon>Evosea</taxon>
        <taxon>Eumycetozoa</taxon>
        <taxon>Dictyostelia</taxon>
        <taxon>Dictyosteliales</taxon>
        <taxon>Dictyosteliaceae</taxon>
        <taxon>Polysphondylium</taxon>
    </lineage>
</organism>
<feature type="compositionally biased region" description="Polar residues" evidence="4">
    <location>
        <begin position="201"/>
        <end position="214"/>
    </location>
</feature>
<dbReference type="Pfam" id="PF13637">
    <property type="entry name" value="Ank_4"/>
    <property type="match status" value="1"/>
</dbReference>
<feature type="compositionally biased region" description="Low complexity" evidence="4">
    <location>
        <begin position="252"/>
        <end position="274"/>
    </location>
</feature>
<accession>A0A8J4PUQ8</accession>
<feature type="repeat" description="ANK" evidence="3">
    <location>
        <begin position="641"/>
        <end position="675"/>
    </location>
</feature>
<sequence length="763" mass="83632">MASTTAASRPVRPIGGKKMPNSSVTITMSDFQTYEMQARQMECKQWIESIINEEINSDIHLALKDGVVLCKMANIMFPGIIPRYNKQTSITFKLLENINSFLSVPKKLGINDNQIFIATDLWENKNIQKVIGTLNVMAHLVASKGFPIKWPTIDDPSMKQTFVENTDKDRVIEWDYHFIFNGNGTPTKSFNRLSINGTKSIGTPSSMANGASKPTASTSTTTILNNKPLSNTSSTTAVGSPIISATSTTNHPVSSPKVIPSSSTTTTVQTTPKPSISPSPPKQQPQEQEDLVTKYEKLSIQSNESLNCLHIAVKQGDVEAVREILKKRKQLLNSVSIHGRSSLHFAVSNQNIEISALLLEQEDIDANITDTDGNTPLHLAVLIGCFALIEMLVKKEGTNVNAVNKDGSTPIMMVSLNGDEKIVDLLIDAGADVKSSNKKGNTALHYATLRGHKKVVDKLIEAGSDVNAVNQDGATSLHVAAEENFPNIVESLANSGAQLDLQRLDGWTPLYSAAYKGNIETAVSLMSKSAPVDSQNLEGWTPLHAACAEGHMEMAKLLIEHYKAHINKQNIQGTTPFFHACSSGHLSLVKYLLANGADPELSKANGWKPIHIACYNENDHIVKHLIEETNVDLNCTNNEIKGYAPIHILISTEVPRIEVIELILKKGIDVNKKNVNGSTPLHLAVFWNHFQVLELLLAYNANLSEKNNKGRTPLNLACHYGNENIAKFLAEKTNVDPRKLKIKNNKQKILDMEIPDAPPVPIN</sequence>
<evidence type="ECO:0000256" key="4">
    <source>
        <dbReference type="SAM" id="MobiDB-lite"/>
    </source>
</evidence>
<dbReference type="InterPro" id="IPR001715">
    <property type="entry name" value="CH_dom"/>
</dbReference>
<gene>
    <name evidence="6" type="ORF">CYY_004694</name>
</gene>
<dbReference type="SMART" id="SM00033">
    <property type="entry name" value="CH"/>
    <property type="match status" value="1"/>
</dbReference>
<feature type="repeat" description="ANK" evidence="3">
    <location>
        <begin position="572"/>
        <end position="604"/>
    </location>
</feature>
<feature type="compositionally biased region" description="Polar residues" evidence="4">
    <location>
        <begin position="223"/>
        <end position="251"/>
    </location>
</feature>
<feature type="repeat" description="ANK" evidence="3">
    <location>
        <begin position="472"/>
        <end position="504"/>
    </location>
</feature>
<comment type="caution">
    <text evidence="6">The sequence shown here is derived from an EMBL/GenBank/DDBJ whole genome shotgun (WGS) entry which is preliminary data.</text>
</comment>
<evidence type="ECO:0000256" key="3">
    <source>
        <dbReference type="PROSITE-ProRule" id="PRU00023"/>
    </source>
</evidence>
<dbReference type="PROSITE" id="PS50021">
    <property type="entry name" value="CH"/>
    <property type="match status" value="1"/>
</dbReference>
<feature type="repeat" description="ANK" evidence="3">
    <location>
        <begin position="372"/>
        <end position="405"/>
    </location>
</feature>
<dbReference type="SUPFAM" id="SSF48403">
    <property type="entry name" value="Ankyrin repeat"/>
    <property type="match status" value="1"/>
</dbReference>
<dbReference type="InterPro" id="IPR036872">
    <property type="entry name" value="CH_dom_sf"/>
</dbReference>
<dbReference type="Pfam" id="PF00307">
    <property type="entry name" value="CH"/>
    <property type="match status" value="1"/>
</dbReference>
<evidence type="ECO:0000256" key="2">
    <source>
        <dbReference type="ARBA" id="ARBA00023043"/>
    </source>
</evidence>
<dbReference type="SUPFAM" id="SSF47576">
    <property type="entry name" value="Calponin-homology domain, CH-domain"/>
    <property type="match status" value="1"/>
</dbReference>
<feature type="repeat" description="ANK" evidence="3">
    <location>
        <begin position="338"/>
        <end position="371"/>
    </location>
</feature>
<feature type="region of interest" description="Disordered" evidence="4">
    <location>
        <begin position="201"/>
        <end position="291"/>
    </location>
</feature>
<dbReference type="Pfam" id="PF00023">
    <property type="entry name" value="Ank"/>
    <property type="match status" value="1"/>
</dbReference>
<evidence type="ECO:0000259" key="5">
    <source>
        <dbReference type="PROSITE" id="PS50021"/>
    </source>
</evidence>
<feature type="repeat" description="ANK" evidence="3">
    <location>
        <begin position="505"/>
        <end position="537"/>
    </location>
</feature>
<dbReference type="PROSITE" id="PS50297">
    <property type="entry name" value="ANK_REP_REGION"/>
    <property type="match status" value="10"/>
</dbReference>
<dbReference type="InterPro" id="IPR036770">
    <property type="entry name" value="Ankyrin_rpt-contain_sf"/>
</dbReference>
<name>A0A8J4PUQ8_9MYCE</name>
<keyword evidence="2 3" id="KW-0040">ANK repeat</keyword>
<feature type="region of interest" description="Disordered" evidence="4">
    <location>
        <begin position="1"/>
        <end position="20"/>
    </location>
</feature>
<dbReference type="PRINTS" id="PR01415">
    <property type="entry name" value="ANKYRIN"/>
</dbReference>
<dbReference type="Gene3D" id="1.10.418.10">
    <property type="entry name" value="Calponin-like domain"/>
    <property type="match status" value="1"/>
</dbReference>